<accession>A0A4Y5P1K2</accession>
<evidence type="ECO:0000313" key="2">
    <source>
        <dbReference type="Proteomes" id="UP000308921"/>
    </source>
</evidence>
<name>A0A4Y5P1K2_9CAUD</name>
<protein>
    <submittedName>
        <fullName evidence="1">Uncharacterized protein</fullName>
    </submittedName>
</protein>
<reference evidence="1 2" key="1">
    <citation type="submission" date="2019-04" db="EMBL/GenBank/DDBJ databases">
        <title>Complete genome sequence of Pantoea bacteriophage vB_PagS_AAS21.</title>
        <authorList>
            <person name="Truncaite L."/>
            <person name="Simoliuniene M."/>
            <person name="Zajanckauskaite A."/>
            <person name="Meskys R."/>
            <person name="Simoliunas E."/>
        </authorList>
    </citation>
    <scope>NUCLEOTIDE SEQUENCE [LARGE SCALE GENOMIC DNA]</scope>
</reference>
<proteinExistence type="predicted"/>
<dbReference type="Proteomes" id="UP000308921">
    <property type="component" value="Segment"/>
</dbReference>
<sequence>MLKLIVSLVKWCFNVDEVRTKHVINKAIDGTPLTIFYDRANGHGWSIQSTDEGIYGAMITASASMKFSSCKPQVMAALSGKLDHCLTQKGKDEINEVVKKILANGGVYNGFEQVAKNKVEVVERKLTKEEIILFSELVY</sequence>
<evidence type="ECO:0000313" key="1">
    <source>
        <dbReference type="EMBL" id="QCW23851.1"/>
    </source>
</evidence>
<dbReference type="EMBL" id="MK770119">
    <property type="protein sequence ID" value="QCW23851.1"/>
    <property type="molecule type" value="Genomic_DNA"/>
</dbReference>
<keyword evidence="2" id="KW-1185">Reference proteome</keyword>
<gene>
    <name evidence="1" type="ORF">AAS21_gp113</name>
</gene>
<organism evidence="1 2">
    <name type="scientific">Pantoea phage vB_PagS_AAS21</name>
    <dbReference type="NCBI Taxonomy" id="2575261"/>
    <lineage>
        <taxon>Viruses</taxon>
        <taxon>Duplodnaviria</taxon>
        <taxon>Heunggongvirae</taxon>
        <taxon>Uroviricota</taxon>
        <taxon>Caudoviricetes</taxon>
        <taxon>Demerecviridae</taxon>
        <taxon>Keyvirus</taxon>
        <taxon>Keyvirus AAS21</taxon>
    </lineage>
</organism>